<evidence type="ECO:0000259" key="10">
    <source>
        <dbReference type="PROSITE" id="PS51805"/>
    </source>
</evidence>
<feature type="region of interest" description="Disordered" evidence="7">
    <location>
        <begin position="147"/>
        <end position="243"/>
    </location>
</feature>
<dbReference type="Pfam" id="PF02373">
    <property type="entry name" value="JmjC"/>
    <property type="match status" value="1"/>
</dbReference>
<dbReference type="InterPro" id="IPR034732">
    <property type="entry name" value="EPHD"/>
</dbReference>
<dbReference type="InterPro" id="IPR003349">
    <property type="entry name" value="JmjN"/>
</dbReference>
<dbReference type="Pfam" id="PF02375">
    <property type="entry name" value="JmjN"/>
    <property type="match status" value="1"/>
</dbReference>
<feature type="compositionally biased region" description="Polar residues" evidence="7">
    <location>
        <begin position="7"/>
        <end position="18"/>
    </location>
</feature>
<name>A0A166A1Q4_9AGAM</name>
<dbReference type="Gene3D" id="2.60.120.650">
    <property type="entry name" value="Cupin"/>
    <property type="match status" value="2"/>
</dbReference>
<feature type="domain" description="JmjC" evidence="9">
    <location>
        <begin position="329"/>
        <end position="494"/>
    </location>
</feature>
<reference evidence="11 12" key="1">
    <citation type="journal article" date="2016" name="Mol. Biol. Evol.">
        <title>Comparative Genomics of Early-Diverging Mushroom-Forming Fungi Provides Insights into the Origins of Lignocellulose Decay Capabilities.</title>
        <authorList>
            <person name="Nagy L.G."/>
            <person name="Riley R."/>
            <person name="Tritt A."/>
            <person name="Adam C."/>
            <person name="Daum C."/>
            <person name="Floudas D."/>
            <person name="Sun H."/>
            <person name="Yadav J.S."/>
            <person name="Pangilinan J."/>
            <person name="Larsson K.H."/>
            <person name="Matsuura K."/>
            <person name="Barry K."/>
            <person name="Labutti K."/>
            <person name="Kuo R."/>
            <person name="Ohm R.A."/>
            <person name="Bhattacharya S.S."/>
            <person name="Shirouzu T."/>
            <person name="Yoshinaga Y."/>
            <person name="Martin F.M."/>
            <person name="Grigoriev I.V."/>
            <person name="Hibbett D.S."/>
        </authorList>
    </citation>
    <scope>NUCLEOTIDE SEQUENCE [LARGE SCALE GENOMIC DNA]</scope>
    <source>
        <strain evidence="11 12">HHB10207 ss-3</strain>
    </source>
</reference>
<evidence type="ECO:0000256" key="4">
    <source>
        <dbReference type="ARBA" id="ARBA00022771"/>
    </source>
</evidence>
<feature type="compositionally biased region" description="Polar residues" evidence="7">
    <location>
        <begin position="894"/>
        <end position="905"/>
    </location>
</feature>
<evidence type="ECO:0000259" key="8">
    <source>
        <dbReference type="PROSITE" id="PS51183"/>
    </source>
</evidence>
<dbReference type="Gene3D" id="3.30.40.10">
    <property type="entry name" value="Zinc/RING finger domain, C3HC4 (zinc finger)"/>
    <property type="match status" value="1"/>
</dbReference>
<evidence type="ECO:0000313" key="12">
    <source>
        <dbReference type="Proteomes" id="UP000076798"/>
    </source>
</evidence>
<dbReference type="Pfam" id="PF13832">
    <property type="entry name" value="zf-HC5HC2H_2"/>
    <property type="match status" value="1"/>
</dbReference>
<evidence type="ECO:0000256" key="1">
    <source>
        <dbReference type="ARBA" id="ARBA00009711"/>
    </source>
</evidence>
<dbReference type="OrthoDB" id="9547406at2759"/>
<gene>
    <name evidence="11" type="ORF">SISSUDRAFT_1009418</name>
</gene>
<dbReference type="STRING" id="1314776.A0A166A1Q4"/>
<dbReference type="GO" id="GO:0008270">
    <property type="term" value="F:zinc ion binding"/>
    <property type="evidence" value="ECO:0007669"/>
    <property type="project" value="UniProtKB-KW"/>
</dbReference>
<dbReference type="GO" id="GO:0005634">
    <property type="term" value="C:nucleus"/>
    <property type="evidence" value="ECO:0007669"/>
    <property type="project" value="TreeGrafter"/>
</dbReference>
<evidence type="ECO:0000256" key="6">
    <source>
        <dbReference type="ARBA" id="ARBA00049349"/>
    </source>
</evidence>
<evidence type="ECO:0000259" key="9">
    <source>
        <dbReference type="PROSITE" id="PS51184"/>
    </source>
</evidence>
<evidence type="ECO:0000256" key="7">
    <source>
        <dbReference type="SAM" id="MobiDB-lite"/>
    </source>
</evidence>
<dbReference type="PROSITE" id="PS51184">
    <property type="entry name" value="JMJC"/>
    <property type="match status" value="1"/>
</dbReference>
<evidence type="ECO:0000256" key="2">
    <source>
        <dbReference type="ARBA" id="ARBA00012900"/>
    </source>
</evidence>
<feature type="domain" description="PHD-type" evidence="10">
    <location>
        <begin position="589"/>
        <end position="725"/>
    </location>
</feature>
<dbReference type="CDD" id="cd15571">
    <property type="entry name" value="ePHD"/>
    <property type="match status" value="1"/>
</dbReference>
<feature type="region of interest" description="Disordered" evidence="7">
    <location>
        <begin position="512"/>
        <end position="571"/>
    </location>
</feature>
<feature type="compositionally biased region" description="Basic and acidic residues" evidence="7">
    <location>
        <begin position="861"/>
        <end position="874"/>
    </location>
</feature>
<comment type="similarity">
    <text evidence="1">Belongs to the JHDM3 histone demethylase family.</text>
</comment>
<dbReference type="PROSITE" id="PS51183">
    <property type="entry name" value="JMJN"/>
    <property type="match status" value="1"/>
</dbReference>
<dbReference type="PANTHER" id="PTHR10694">
    <property type="entry name" value="LYSINE-SPECIFIC DEMETHYLASE"/>
    <property type="match status" value="1"/>
</dbReference>
<evidence type="ECO:0000256" key="3">
    <source>
        <dbReference type="ARBA" id="ARBA00022723"/>
    </source>
</evidence>
<dbReference type="EMBL" id="KV428162">
    <property type="protein sequence ID" value="KZT34870.1"/>
    <property type="molecule type" value="Genomic_DNA"/>
</dbReference>
<dbReference type="PROSITE" id="PS51805">
    <property type="entry name" value="EPHD"/>
    <property type="match status" value="1"/>
</dbReference>
<dbReference type="SMART" id="SM00558">
    <property type="entry name" value="JmjC"/>
    <property type="match status" value="1"/>
</dbReference>
<dbReference type="GO" id="GO:0140684">
    <property type="term" value="F:histone H3K9me2/H3K9me3 demethylase activity"/>
    <property type="evidence" value="ECO:0007669"/>
    <property type="project" value="UniProtKB-EC"/>
</dbReference>
<feature type="region of interest" description="Disordered" evidence="7">
    <location>
        <begin position="861"/>
        <end position="931"/>
    </location>
</feature>
<feature type="region of interest" description="Disordered" evidence="7">
    <location>
        <begin position="1"/>
        <end position="60"/>
    </location>
</feature>
<dbReference type="AlphaFoldDB" id="A0A166A1Q4"/>
<keyword evidence="4" id="KW-0863">Zinc-finger</keyword>
<dbReference type="GO" id="GO:0000785">
    <property type="term" value="C:chromatin"/>
    <property type="evidence" value="ECO:0007669"/>
    <property type="project" value="TreeGrafter"/>
</dbReference>
<keyword evidence="5" id="KW-0862">Zinc</keyword>
<dbReference type="InterPro" id="IPR013083">
    <property type="entry name" value="Znf_RING/FYVE/PHD"/>
</dbReference>
<keyword evidence="3" id="KW-0479">Metal-binding</keyword>
<proteinExistence type="inferred from homology"/>
<protein>
    <recommendedName>
        <fullName evidence="2">[histone H3]-trimethyl-L-lysine(9) demethylase</fullName>
        <ecNumber evidence="2">1.14.11.66</ecNumber>
    </recommendedName>
</protein>
<dbReference type="GO" id="GO:0010468">
    <property type="term" value="P:regulation of gene expression"/>
    <property type="evidence" value="ECO:0007669"/>
    <property type="project" value="TreeGrafter"/>
</dbReference>
<dbReference type="SMART" id="SM00545">
    <property type="entry name" value="JmjN"/>
    <property type="match status" value="1"/>
</dbReference>
<dbReference type="EC" id="1.14.11.66" evidence="2"/>
<feature type="domain" description="JmjN" evidence="8">
    <location>
        <begin position="58"/>
        <end position="99"/>
    </location>
</feature>
<dbReference type="Proteomes" id="UP000076798">
    <property type="component" value="Unassembled WGS sequence"/>
</dbReference>
<keyword evidence="12" id="KW-1185">Reference proteome</keyword>
<evidence type="ECO:0000256" key="5">
    <source>
        <dbReference type="ARBA" id="ARBA00022833"/>
    </source>
</evidence>
<sequence>MAAATKVPSSSARNSRPSTPTPPIQPAYFFPRDDRGPPSPDSKGYLDPDDDPNATRGIPVFEPTMDEFQDFEGYMMKVECWGNKSGIVKIVPPKEWTKNLNSIVPLLQDVQLKHPIEQHMLGRGGLFQQNNVEKRRTYSVREWSELCNSDGLKPPSRQELEAATGRGARAVRRQPQPKERATSTPLSEPKPDDEPAHLAHLATPPASVADTHDEDEDDEMEGVSAASPPKDEPVSLPTPPGLNAPLPTEELDKKAAARAAKVARVAARQAQDDEWLKNFDPATHWLPDGMRAEDYTPEFCKLLERHYWRNCGLGKPPMYGADMQGSLFSDEIKHWNVASLPSALSRLLPSSKSVPGVNTPYLYWGMWRATFAWHVEDMDLFSINYIHHGAPKNWYAVPQNRSKALETTMRGYFPTSASSCPQFLRHKSFLASPTLLSQSSVRPNVLVQHAGEFVVTFPRGYHAGFNLGFNCAESVNFALESWIDIARKAGVCTCVSDSVRIDVDQLLAERDAENEDEDIPIVDAPSTPAPARRMVSKPSQPRKRKPEVDAEGRIVPTPSKRPKVESSEHTNGSLPVLKIRLKRDDIEPLPCCLCISSSMDGLLEVAHPPSAAASSTGTKPGKDGWMAHEACAKTVHETWVDEVAQADGSSKKMVFGVDCVPRDRWNLKCSNCVKSRLKAHGAPVQCTKGKCPKAFHVSCARDEETIMFVVHGEVERVLVHSHQRAPDSSNPDIEGTASIAEDSTYTTETKISKYQIELHCPQHNRAVLEKKAAERDQLNEKKLLDILASSDPHVRIRSASGVFEVSLKSVDVAGKWVTVAWDGGSYRDFKWGSVVWSTEGNVPQKGNFTWRMSSGTAKVKAVGEENGDGKDKGAKNKSLTWASPVTPSNPPSRAKSNLPSFKKTTSSQPQASGSSSSPYTNQPYESRPLPPIQYIPPPTYYPNTNNGLYWAQVSAAPPAQHVSYEYQYPPAAFYNHAHYRVPPPPPPMGYASNHTSTYIPPPAPAFASQTQRMDDAAAVASGFNGPTSAEKIRALAEMDPVSLNKLLTENPAIKGALDALAASHKSNLGAAGSAKVDPT</sequence>
<evidence type="ECO:0000313" key="11">
    <source>
        <dbReference type="EMBL" id="KZT34870.1"/>
    </source>
</evidence>
<feature type="compositionally biased region" description="Low complexity" evidence="7">
    <location>
        <begin position="906"/>
        <end position="918"/>
    </location>
</feature>
<feature type="compositionally biased region" description="Acidic residues" evidence="7">
    <location>
        <begin position="212"/>
        <end position="221"/>
    </location>
</feature>
<comment type="catalytic activity">
    <reaction evidence="6">
        <text>N(6),N(6),N(6)-trimethyl-L-lysyl(9)-[histone H3] + 2 2-oxoglutarate + 2 O2 = N(6)-methyl-L-lysyl(9)-[histone H3] + 2 formaldehyde + 2 succinate + 2 CO2</text>
        <dbReference type="Rhea" id="RHEA:60200"/>
        <dbReference type="Rhea" id="RHEA-COMP:15538"/>
        <dbReference type="Rhea" id="RHEA-COMP:15542"/>
        <dbReference type="ChEBI" id="CHEBI:15379"/>
        <dbReference type="ChEBI" id="CHEBI:16526"/>
        <dbReference type="ChEBI" id="CHEBI:16810"/>
        <dbReference type="ChEBI" id="CHEBI:16842"/>
        <dbReference type="ChEBI" id="CHEBI:30031"/>
        <dbReference type="ChEBI" id="CHEBI:61929"/>
        <dbReference type="ChEBI" id="CHEBI:61961"/>
        <dbReference type="EC" id="1.14.11.66"/>
    </reaction>
</comment>
<dbReference type="PANTHER" id="PTHR10694:SF7">
    <property type="entry name" value="[HISTONE H3]-TRIMETHYL-L-LYSINE(9) DEMETHYLASE"/>
    <property type="match status" value="1"/>
</dbReference>
<organism evidence="11 12">
    <name type="scientific">Sistotremastrum suecicum HHB10207 ss-3</name>
    <dbReference type="NCBI Taxonomy" id="1314776"/>
    <lineage>
        <taxon>Eukaryota</taxon>
        <taxon>Fungi</taxon>
        <taxon>Dikarya</taxon>
        <taxon>Basidiomycota</taxon>
        <taxon>Agaricomycotina</taxon>
        <taxon>Agaricomycetes</taxon>
        <taxon>Sistotremastrales</taxon>
        <taxon>Sistotremastraceae</taxon>
        <taxon>Sistotremastrum</taxon>
    </lineage>
</organism>
<dbReference type="GO" id="GO:0051864">
    <property type="term" value="F:histone H3K36 demethylase activity"/>
    <property type="evidence" value="ECO:0007669"/>
    <property type="project" value="TreeGrafter"/>
</dbReference>
<accession>A0A166A1Q4</accession>
<dbReference type="SUPFAM" id="SSF51197">
    <property type="entry name" value="Clavaminate synthase-like"/>
    <property type="match status" value="1"/>
</dbReference>
<dbReference type="InterPro" id="IPR003347">
    <property type="entry name" value="JmjC_dom"/>
</dbReference>